<evidence type="ECO:0000256" key="6">
    <source>
        <dbReference type="ARBA" id="ARBA00022989"/>
    </source>
</evidence>
<dbReference type="PANTHER" id="PTHR33908">
    <property type="entry name" value="MANNOSYLTRANSFERASE YKCB-RELATED"/>
    <property type="match status" value="1"/>
</dbReference>
<dbReference type="Proteomes" id="UP000575241">
    <property type="component" value="Unassembled WGS sequence"/>
</dbReference>
<keyword evidence="10" id="KW-1185">Reference proteome</keyword>
<dbReference type="GO" id="GO:0009103">
    <property type="term" value="P:lipopolysaccharide biosynthetic process"/>
    <property type="evidence" value="ECO:0007669"/>
    <property type="project" value="UniProtKB-ARBA"/>
</dbReference>
<accession>A0A7W7K346</accession>
<keyword evidence="6 8" id="KW-1133">Transmembrane helix</keyword>
<feature type="transmembrane region" description="Helical" evidence="8">
    <location>
        <begin position="349"/>
        <end position="366"/>
    </location>
</feature>
<evidence type="ECO:0000256" key="5">
    <source>
        <dbReference type="ARBA" id="ARBA00022692"/>
    </source>
</evidence>
<dbReference type="InterPro" id="IPR050297">
    <property type="entry name" value="LipidA_mod_glycosyltrf_83"/>
</dbReference>
<evidence type="ECO:0000313" key="10">
    <source>
        <dbReference type="Proteomes" id="UP000575241"/>
    </source>
</evidence>
<sequence length="429" mass="45988">MTMRDAAIWLVIAGLAIRLAWLVLVRGLFAPFDLGEASSAVTALARTGTLADAFGPGTGPTAHLMPTTIVGAAAVARVFGDSAAASLILSLWTLALLGATWLLARKLFERAGWQPAALIGGLALLCLLPGHIVQEAADFRVWEGGLATLLALANLWLIVTLDQRETIASQPLLVGAALSAATFFVSPTTGLAVDACWAWLALRRLPFRRTLAFAATAAAALALVLAPWVLRNAQVMGSPILLRDNVGLEMALANYPGALDPADPLAESQARMQAIHPNDNEATQARLRAAGGEAAYSRALARETGAWIRANPLDFARLALRHYRQFYFPDRWQGALTNWEAFPTPRIDMIRLVAALGLAGLLVGLIRRRRFHGLFALYIAVAGLPYALVQPVPRYAYAVWPLLAFLAAGLLVGIFARLQARGRTPMMAQ</sequence>
<comment type="caution">
    <text evidence="9">The sequence shown here is derived from an EMBL/GenBank/DDBJ whole genome shotgun (WGS) entry which is preliminary data.</text>
</comment>
<keyword evidence="2" id="KW-1003">Cell membrane</keyword>
<organism evidence="9 10">
    <name type="scientific">Sphingomonas kyeonggiensis</name>
    <dbReference type="NCBI Taxonomy" id="1268553"/>
    <lineage>
        <taxon>Bacteria</taxon>
        <taxon>Pseudomonadati</taxon>
        <taxon>Pseudomonadota</taxon>
        <taxon>Alphaproteobacteria</taxon>
        <taxon>Sphingomonadales</taxon>
        <taxon>Sphingomonadaceae</taxon>
        <taxon>Sphingomonas</taxon>
    </lineage>
</organism>
<evidence type="ECO:0008006" key="11">
    <source>
        <dbReference type="Google" id="ProtNLM"/>
    </source>
</evidence>
<evidence type="ECO:0000256" key="7">
    <source>
        <dbReference type="ARBA" id="ARBA00023136"/>
    </source>
</evidence>
<feature type="transmembrane region" description="Helical" evidence="8">
    <location>
        <begin position="211"/>
        <end position="230"/>
    </location>
</feature>
<feature type="transmembrane region" description="Helical" evidence="8">
    <location>
        <begin position="373"/>
        <end position="389"/>
    </location>
</feature>
<keyword evidence="7 8" id="KW-0472">Membrane</keyword>
<evidence type="ECO:0000313" key="9">
    <source>
        <dbReference type="EMBL" id="MBB4839520.1"/>
    </source>
</evidence>
<dbReference type="GO" id="GO:0005886">
    <property type="term" value="C:plasma membrane"/>
    <property type="evidence" value="ECO:0007669"/>
    <property type="project" value="UniProtKB-SubCell"/>
</dbReference>
<dbReference type="EMBL" id="JACHLN010000002">
    <property type="protein sequence ID" value="MBB4839520.1"/>
    <property type="molecule type" value="Genomic_DNA"/>
</dbReference>
<feature type="transmembrane region" description="Helical" evidence="8">
    <location>
        <begin position="116"/>
        <end position="133"/>
    </location>
</feature>
<feature type="transmembrane region" description="Helical" evidence="8">
    <location>
        <begin position="139"/>
        <end position="159"/>
    </location>
</feature>
<dbReference type="AlphaFoldDB" id="A0A7W7K346"/>
<evidence type="ECO:0000256" key="2">
    <source>
        <dbReference type="ARBA" id="ARBA00022475"/>
    </source>
</evidence>
<dbReference type="PANTHER" id="PTHR33908:SF11">
    <property type="entry name" value="MEMBRANE PROTEIN"/>
    <property type="match status" value="1"/>
</dbReference>
<feature type="transmembrane region" description="Helical" evidence="8">
    <location>
        <begin position="7"/>
        <end position="29"/>
    </location>
</feature>
<proteinExistence type="predicted"/>
<keyword evidence="4" id="KW-0808">Transferase</keyword>
<keyword evidence="5 8" id="KW-0812">Transmembrane</keyword>
<evidence type="ECO:0000256" key="3">
    <source>
        <dbReference type="ARBA" id="ARBA00022676"/>
    </source>
</evidence>
<protein>
    <recommendedName>
        <fullName evidence="11">Glycosyltransferase RgtA/B/C/D-like domain-containing protein</fullName>
    </recommendedName>
</protein>
<feature type="transmembrane region" description="Helical" evidence="8">
    <location>
        <begin position="395"/>
        <end position="418"/>
    </location>
</feature>
<feature type="transmembrane region" description="Helical" evidence="8">
    <location>
        <begin position="83"/>
        <end position="104"/>
    </location>
</feature>
<dbReference type="GO" id="GO:0016763">
    <property type="term" value="F:pentosyltransferase activity"/>
    <property type="evidence" value="ECO:0007669"/>
    <property type="project" value="TreeGrafter"/>
</dbReference>
<evidence type="ECO:0000256" key="8">
    <source>
        <dbReference type="SAM" id="Phobius"/>
    </source>
</evidence>
<comment type="subcellular location">
    <subcellularLocation>
        <location evidence="1">Cell membrane</location>
        <topology evidence="1">Multi-pass membrane protein</topology>
    </subcellularLocation>
</comment>
<dbReference type="RefSeq" id="WP_184167669.1">
    <property type="nucleotide sequence ID" value="NZ_JACHLN010000002.1"/>
</dbReference>
<reference evidence="9 10" key="1">
    <citation type="submission" date="2020-08" db="EMBL/GenBank/DDBJ databases">
        <title>Functional genomics of gut bacteria from endangered species of beetles.</title>
        <authorList>
            <person name="Carlos-Shanley C."/>
        </authorList>
    </citation>
    <scope>NUCLEOTIDE SEQUENCE [LARGE SCALE GENOMIC DNA]</scope>
    <source>
        <strain evidence="9 10">S00224</strain>
    </source>
</reference>
<gene>
    <name evidence="9" type="ORF">HNP52_002589</name>
</gene>
<evidence type="ECO:0000256" key="1">
    <source>
        <dbReference type="ARBA" id="ARBA00004651"/>
    </source>
</evidence>
<keyword evidence="3" id="KW-0328">Glycosyltransferase</keyword>
<evidence type="ECO:0000256" key="4">
    <source>
        <dbReference type="ARBA" id="ARBA00022679"/>
    </source>
</evidence>
<name>A0A7W7K346_9SPHN</name>